<dbReference type="AlphaFoldDB" id="A0A2R6QHX3"/>
<dbReference type="Proteomes" id="UP000241394">
    <property type="component" value="Chromosome LG16"/>
</dbReference>
<evidence type="ECO:0000313" key="2">
    <source>
        <dbReference type="Proteomes" id="UP000241394"/>
    </source>
</evidence>
<keyword evidence="2" id="KW-1185">Reference proteome</keyword>
<dbReference type="STRING" id="1590841.A0A2R6QHX3"/>
<evidence type="ECO:0000313" key="1">
    <source>
        <dbReference type="EMBL" id="PSS08227.1"/>
    </source>
</evidence>
<gene>
    <name evidence="1" type="ORF">CEY00_Acc07195</name>
</gene>
<proteinExistence type="predicted"/>
<organism evidence="1 2">
    <name type="scientific">Actinidia chinensis var. chinensis</name>
    <name type="common">Chinese soft-hair kiwi</name>
    <dbReference type="NCBI Taxonomy" id="1590841"/>
    <lineage>
        <taxon>Eukaryota</taxon>
        <taxon>Viridiplantae</taxon>
        <taxon>Streptophyta</taxon>
        <taxon>Embryophyta</taxon>
        <taxon>Tracheophyta</taxon>
        <taxon>Spermatophyta</taxon>
        <taxon>Magnoliopsida</taxon>
        <taxon>eudicotyledons</taxon>
        <taxon>Gunneridae</taxon>
        <taxon>Pentapetalae</taxon>
        <taxon>asterids</taxon>
        <taxon>Ericales</taxon>
        <taxon>Actinidiaceae</taxon>
        <taxon>Actinidia</taxon>
    </lineage>
</organism>
<accession>A0A2R6QHX3</accession>
<protein>
    <submittedName>
        <fullName evidence="1">Heterodisulfide reductase subunit A-like protein</fullName>
    </submittedName>
</protein>
<name>A0A2R6QHX3_ACTCC</name>
<comment type="caution">
    <text evidence="1">The sequence shown here is derived from an EMBL/GenBank/DDBJ whole genome shotgun (WGS) entry which is preliminary data.</text>
</comment>
<reference evidence="1 2" key="1">
    <citation type="submission" date="2017-07" db="EMBL/GenBank/DDBJ databases">
        <title>An improved, manually edited Actinidia chinensis var. chinensis (kiwifruit) genome highlights the challenges associated with draft genomes and gene prediction in plants.</title>
        <authorList>
            <person name="Pilkington S."/>
            <person name="Crowhurst R."/>
            <person name="Hilario E."/>
            <person name="Nardozza S."/>
            <person name="Fraser L."/>
            <person name="Peng Y."/>
            <person name="Gunaseelan K."/>
            <person name="Simpson R."/>
            <person name="Tahir J."/>
            <person name="Deroles S."/>
            <person name="Templeton K."/>
            <person name="Luo Z."/>
            <person name="Davy M."/>
            <person name="Cheng C."/>
            <person name="Mcneilage M."/>
            <person name="Scaglione D."/>
            <person name="Liu Y."/>
            <person name="Zhang Q."/>
            <person name="Datson P."/>
            <person name="De Silva N."/>
            <person name="Gardiner S."/>
            <person name="Bassett H."/>
            <person name="Chagne D."/>
            <person name="Mccallum J."/>
            <person name="Dzierzon H."/>
            <person name="Deng C."/>
            <person name="Wang Y.-Y."/>
            <person name="Barron N."/>
            <person name="Manako K."/>
            <person name="Bowen J."/>
            <person name="Foster T."/>
            <person name="Erridge Z."/>
            <person name="Tiffin H."/>
            <person name="Waite C."/>
            <person name="Davies K."/>
            <person name="Grierson E."/>
            <person name="Laing W."/>
            <person name="Kirk R."/>
            <person name="Chen X."/>
            <person name="Wood M."/>
            <person name="Montefiori M."/>
            <person name="Brummell D."/>
            <person name="Schwinn K."/>
            <person name="Catanach A."/>
            <person name="Fullerton C."/>
            <person name="Li D."/>
            <person name="Meiyalaghan S."/>
            <person name="Nieuwenhuizen N."/>
            <person name="Read N."/>
            <person name="Prakash R."/>
            <person name="Hunter D."/>
            <person name="Zhang H."/>
            <person name="Mckenzie M."/>
            <person name="Knabel M."/>
            <person name="Harris A."/>
            <person name="Allan A."/>
            <person name="Chen A."/>
            <person name="Janssen B."/>
            <person name="Plunkett B."/>
            <person name="Dwamena C."/>
            <person name="Voogd C."/>
            <person name="Leif D."/>
            <person name="Lafferty D."/>
            <person name="Souleyre E."/>
            <person name="Varkonyi-Gasic E."/>
            <person name="Gambi F."/>
            <person name="Hanley J."/>
            <person name="Yao J.-L."/>
            <person name="Cheung J."/>
            <person name="David K."/>
            <person name="Warren B."/>
            <person name="Marsh K."/>
            <person name="Snowden K."/>
            <person name="Lin-Wang K."/>
            <person name="Brian L."/>
            <person name="Martinez-Sanchez M."/>
            <person name="Wang M."/>
            <person name="Ileperuma N."/>
            <person name="Macnee N."/>
            <person name="Campin R."/>
            <person name="Mcatee P."/>
            <person name="Drummond R."/>
            <person name="Espley R."/>
            <person name="Ireland H."/>
            <person name="Wu R."/>
            <person name="Atkinson R."/>
            <person name="Karunairetnam S."/>
            <person name="Bulley S."/>
            <person name="Chunkath S."/>
            <person name="Hanley Z."/>
            <person name="Storey R."/>
            <person name="Thrimawithana A."/>
            <person name="Thomson S."/>
            <person name="David C."/>
            <person name="Testolin R."/>
        </authorList>
    </citation>
    <scope>NUCLEOTIDE SEQUENCE [LARGE SCALE GENOMIC DNA]</scope>
    <source>
        <strain evidence="2">cv. Red5</strain>
        <tissue evidence="1">Young leaf</tissue>
    </source>
</reference>
<dbReference type="OMA" id="FLWRWST"/>
<dbReference type="OrthoDB" id="767245at2759"/>
<sequence>MRRSSSVREKPMEDCMRECMRKLGLWYTRNFKPIMTHEELEPIMATLGFVALPSSDDDDWKEYVYCAGAGGWPPTEAPPPRTRLPYPRIDGLHIYTYTAFLEALDFYLHMNNISDLFHIRGMPLHRVHDRSRKWRRMEEEDSIFVYREGTLDPATYVLCQKNNNDVNGGGKGRSSRIIRNKGTTTPTGCIVPLKDIIA</sequence>
<dbReference type="Gramene" id="PSS08227">
    <property type="protein sequence ID" value="PSS08227"/>
    <property type="gene ID" value="CEY00_Acc07195"/>
</dbReference>
<dbReference type="EMBL" id="NKQK01000016">
    <property type="protein sequence ID" value="PSS08227.1"/>
    <property type="molecule type" value="Genomic_DNA"/>
</dbReference>
<reference evidence="2" key="2">
    <citation type="journal article" date="2018" name="BMC Genomics">
        <title>A manually annotated Actinidia chinensis var. chinensis (kiwifruit) genome highlights the challenges associated with draft genomes and gene prediction in plants.</title>
        <authorList>
            <person name="Pilkington S.M."/>
            <person name="Crowhurst R."/>
            <person name="Hilario E."/>
            <person name="Nardozza S."/>
            <person name="Fraser L."/>
            <person name="Peng Y."/>
            <person name="Gunaseelan K."/>
            <person name="Simpson R."/>
            <person name="Tahir J."/>
            <person name="Deroles S.C."/>
            <person name="Templeton K."/>
            <person name="Luo Z."/>
            <person name="Davy M."/>
            <person name="Cheng C."/>
            <person name="McNeilage M."/>
            <person name="Scaglione D."/>
            <person name="Liu Y."/>
            <person name="Zhang Q."/>
            <person name="Datson P."/>
            <person name="De Silva N."/>
            <person name="Gardiner S.E."/>
            <person name="Bassett H."/>
            <person name="Chagne D."/>
            <person name="McCallum J."/>
            <person name="Dzierzon H."/>
            <person name="Deng C."/>
            <person name="Wang Y.Y."/>
            <person name="Barron L."/>
            <person name="Manako K."/>
            <person name="Bowen J."/>
            <person name="Foster T.M."/>
            <person name="Erridge Z.A."/>
            <person name="Tiffin H."/>
            <person name="Waite C.N."/>
            <person name="Davies K.M."/>
            <person name="Grierson E.P."/>
            <person name="Laing W.A."/>
            <person name="Kirk R."/>
            <person name="Chen X."/>
            <person name="Wood M."/>
            <person name="Montefiori M."/>
            <person name="Brummell D.A."/>
            <person name="Schwinn K.E."/>
            <person name="Catanach A."/>
            <person name="Fullerton C."/>
            <person name="Li D."/>
            <person name="Meiyalaghan S."/>
            <person name="Nieuwenhuizen N."/>
            <person name="Read N."/>
            <person name="Prakash R."/>
            <person name="Hunter D."/>
            <person name="Zhang H."/>
            <person name="McKenzie M."/>
            <person name="Knabel M."/>
            <person name="Harris A."/>
            <person name="Allan A.C."/>
            <person name="Gleave A."/>
            <person name="Chen A."/>
            <person name="Janssen B.J."/>
            <person name="Plunkett B."/>
            <person name="Ampomah-Dwamena C."/>
            <person name="Voogd C."/>
            <person name="Leif D."/>
            <person name="Lafferty D."/>
            <person name="Souleyre E.J.F."/>
            <person name="Varkonyi-Gasic E."/>
            <person name="Gambi F."/>
            <person name="Hanley J."/>
            <person name="Yao J.L."/>
            <person name="Cheung J."/>
            <person name="David K.M."/>
            <person name="Warren B."/>
            <person name="Marsh K."/>
            <person name="Snowden K.C."/>
            <person name="Lin-Wang K."/>
            <person name="Brian L."/>
            <person name="Martinez-Sanchez M."/>
            <person name="Wang M."/>
            <person name="Ileperuma N."/>
            <person name="Macnee N."/>
            <person name="Campin R."/>
            <person name="McAtee P."/>
            <person name="Drummond R.S.M."/>
            <person name="Espley R.V."/>
            <person name="Ireland H.S."/>
            <person name="Wu R."/>
            <person name="Atkinson R.G."/>
            <person name="Karunairetnam S."/>
            <person name="Bulley S."/>
            <person name="Chunkath S."/>
            <person name="Hanley Z."/>
            <person name="Storey R."/>
            <person name="Thrimawithana A.H."/>
            <person name="Thomson S."/>
            <person name="David C."/>
            <person name="Testolin R."/>
            <person name="Huang H."/>
            <person name="Hellens R.P."/>
            <person name="Schaffer R.J."/>
        </authorList>
    </citation>
    <scope>NUCLEOTIDE SEQUENCE [LARGE SCALE GENOMIC DNA]</scope>
    <source>
        <strain evidence="2">cv. Red5</strain>
    </source>
</reference>
<dbReference type="InParanoid" id="A0A2R6QHX3"/>